<feature type="domain" description="Protein kinase" evidence="12">
    <location>
        <begin position="266"/>
        <end position="595"/>
    </location>
</feature>
<dbReference type="InterPro" id="IPR050494">
    <property type="entry name" value="Ser_Thr_dual-spec_kinase"/>
</dbReference>
<keyword evidence="7 10" id="KW-0547">Nucleotide-binding</keyword>
<dbReference type="PROSITE" id="PS00108">
    <property type="entry name" value="PROTEIN_KINASE_ST"/>
    <property type="match status" value="1"/>
</dbReference>
<evidence type="ECO:0000256" key="11">
    <source>
        <dbReference type="SAM" id="MobiDB-lite"/>
    </source>
</evidence>
<feature type="binding site" evidence="10">
    <location>
        <position position="295"/>
    </location>
    <ligand>
        <name>ATP</name>
        <dbReference type="ChEBI" id="CHEBI:30616"/>
    </ligand>
</feature>
<protein>
    <submittedName>
        <fullName evidence="13">BA75_01975T0</fullName>
    </submittedName>
</protein>
<feature type="compositionally biased region" description="Polar residues" evidence="11">
    <location>
        <begin position="633"/>
        <end position="651"/>
    </location>
</feature>
<dbReference type="GO" id="GO:0004713">
    <property type="term" value="F:protein tyrosine kinase activity"/>
    <property type="evidence" value="ECO:0007669"/>
    <property type="project" value="TreeGrafter"/>
</dbReference>
<dbReference type="FunFam" id="1.10.510.10:FF:000380">
    <property type="entry name" value="Serine/threonine-protein kinase ppk15"/>
    <property type="match status" value="1"/>
</dbReference>
<keyword evidence="5" id="KW-0597">Phosphoprotein</keyword>
<dbReference type="SMART" id="SM00220">
    <property type="entry name" value="S_TKc"/>
    <property type="match status" value="1"/>
</dbReference>
<reference evidence="13 14" key="1">
    <citation type="submission" date="2016-02" db="EMBL/GenBank/DDBJ databases">
        <title>Comparative genomic and transcriptomic foundation for Pichia pastoris.</title>
        <authorList>
            <person name="Love K.R."/>
            <person name="Shah K.A."/>
            <person name="Whittaker C.A."/>
            <person name="Wu J."/>
            <person name="Bartlett M.C."/>
            <person name="Ma D."/>
            <person name="Leeson R.L."/>
            <person name="Priest M."/>
            <person name="Young S.K."/>
            <person name="Love J.C."/>
        </authorList>
    </citation>
    <scope>NUCLEOTIDE SEQUENCE [LARGE SCALE GENOMIC DNA]</scope>
    <source>
        <strain evidence="13 14">ATCC 28485</strain>
    </source>
</reference>
<feature type="region of interest" description="Disordered" evidence="11">
    <location>
        <begin position="1"/>
        <end position="23"/>
    </location>
</feature>
<evidence type="ECO:0000256" key="3">
    <source>
        <dbReference type="ARBA" id="ARBA00022490"/>
    </source>
</evidence>
<organism evidence="13 14">
    <name type="scientific">Komagataella pastoris</name>
    <name type="common">Yeast</name>
    <name type="synonym">Pichia pastoris</name>
    <dbReference type="NCBI Taxonomy" id="4922"/>
    <lineage>
        <taxon>Eukaryota</taxon>
        <taxon>Fungi</taxon>
        <taxon>Dikarya</taxon>
        <taxon>Ascomycota</taxon>
        <taxon>Saccharomycotina</taxon>
        <taxon>Pichiomycetes</taxon>
        <taxon>Pichiales</taxon>
        <taxon>Pichiaceae</taxon>
        <taxon>Komagataella</taxon>
    </lineage>
</organism>
<evidence type="ECO:0000256" key="6">
    <source>
        <dbReference type="ARBA" id="ARBA00022679"/>
    </source>
</evidence>
<evidence type="ECO:0000256" key="2">
    <source>
        <dbReference type="ARBA" id="ARBA00008867"/>
    </source>
</evidence>
<dbReference type="GO" id="GO:0005737">
    <property type="term" value="C:cytoplasm"/>
    <property type="evidence" value="ECO:0007669"/>
    <property type="project" value="UniProtKB-SubCell"/>
</dbReference>
<dbReference type="InterPro" id="IPR011009">
    <property type="entry name" value="Kinase-like_dom_sf"/>
</dbReference>
<keyword evidence="14" id="KW-1185">Reference proteome</keyword>
<dbReference type="GO" id="GO:0004674">
    <property type="term" value="F:protein serine/threonine kinase activity"/>
    <property type="evidence" value="ECO:0007669"/>
    <property type="project" value="UniProtKB-KW"/>
</dbReference>
<dbReference type="PANTHER" id="PTHR24058">
    <property type="entry name" value="DUAL SPECIFICITY PROTEIN KINASE"/>
    <property type="match status" value="1"/>
</dbReference>
<evidence type="ECO:0000256" key="5">
    <source>
        <dbReference type="ARBA" id="ARBA00022553"/>
    </source>
</evidence>
<dbReference type="Gene3D" id="1.10.510.10">
    <property type="entry name" value="Transferase(Phosphotransferase) domain 1"/>
    <property type="match status" value="1"/>
</dbReference>
<feature type="compositionally biased region" description="Polar residues" evidence="11">
    <location>
        <begin position="715"/>
        <end position="734"/>
    </location>
</feature>
<dbReference type="PROSITE" id="PS00107">
    <property type="entry name" value="PROTEIN_KINASE_ATP"/>
    <property type="match status" value="1"/>
</dbReference>
<dbReference type="GO" id="GO:0005524">
    <property type="term" value="F:ATP binding"/>
    <property type="evidence" value="ECO:0007669"/>
    <property type="project" value="UniProtKB-UniRule"/>
</dbReference>
<evidence type="ECO:0000256" key="10">
    <source>
        <dbReference type="PROSITE-ProRule" id="PRU10141"/>
    </source>
</evidence>
<evidence type="ECO:0000313" key="14">
    <source>
        <dbReference type="Proteomes" id="UP000094565"/>
    </source>
</evidence>
<accession>A0A1B2JCL3</accession>
<dbReference type="GO" id="GO:0005634">
    <property type="term" value="C:nucleus"/>
    <property type="evidence" value="ECO:0007669"/>
    <property type="project" value="TreeGrafter"/>
</dbReference>
<comment type="subcellular location">
    <subcellularLocation>
        <location evidence="1">Cytoplasm</location>
    </subcellularLocation>
</comment>
<dbReference type="InterPro" id="IPR000719">
    <property type="entry name" value="Prot_kinase_dom"/>
</dbReference>
<name>A0A1B2JCL3_PICPA</name>
<dbReference type="InterPro" id="IPR017441">
    <property type="entry name" value="Protein_kinase_ATP_BS"/>
</dbReference>
<dbReference type="GO" id="GO:0030447">
    <property type="term" value="P:filamentous growth"/>
    <property type="evidence" value="ECO:0007669"/>
    <property type="project" value="UniProtKB-ARBA"/>
</dbReference>
<dbReference type="EMBL" id="CP014585">
    <property type="protein sequence ID" value="ANZ75737.1"/>
    <property type="molecule type" value="Genomic_DNA"/>
</dbReference>
<evidence type="ECO:0000313" key="13">
    <source>
        <dbReference type="EMBL" id="ANZ75737.1"/>
    </source>
</evidence>
<dbReference type="PANTHER" id="PTHR24058:SF17">
    <property type="entry name" value="HOMEODOMAIN INTERACTING PROTEIN KINASE, ISOFORM D"/>
    <property type="match status" value="1"/>
</dbReference>
<dbReference type="Proteomes" id="UP000094565">
    <property type="component" value="Chromosome 2"/>
</dbReference>
<gene>
    <name evidence="13" type="primary">YAK1</name>
    <name evidence="13" type="ORF">ATY40_BA7501975</name>
</gene>
<proteinExistence type="inferred from homology"/>
<sequence length="734" mass="83413">MSFNDRQGWKQRAQSSNQGDPAFKNVFSVCSTGSYNLPNNGSQIPVRGFQELDLSPSFKRNDQWFDSPSRRESSLAQQNLSLLQNGSRPSFSQQLPTTYEHEGMGPPAEEVVLPPPRAAAPGPMQSHLNMQDEQFKEFQRRQSVAVSGSHYQTPPGAVTKTSKLPVPKMRRIRALSDFHPVRNAKPKYRRASSASQYISPLIALSISLSSTYRICRPEFSYNIAKNPRRVLTKPSEPKLNNGYDNIDSDYIQYVHDVLGIEENKKYMVLDILGQGTFGQVVKCQNLKTQEIVAVKVIKSKAAFLNQSMIEAEILDHLNKNIDPQDVHHFLRLKDKFIHRNHLCLVFELLSSNLYELIKQNKFQGLSIKLVRKFAIQLLDSLCVLKNAKLVHCDLKPENILLVYPDKPQLKIIDFGTACYEGQPVYTYIQSRFYRSPEVVLGLSYSTSIDMWSFGCIVAELFLGLPLFPGTSEYNLLARVIDMLGMPPHFMIEMGKNSPNYFTRINSTQYKFKNVEQFSQDPDVWKRERESKSYFTHRYLNEIILNYELPKKNMTYSMIDKEMRQRECLVHFLMGVLNLNPLKRWSPQQASAHPFITGQPFNSNWTPPGFSVHNSGGSETDLHSSEKTEDTHTEPSTYATTPVSQAYRSSFTKQERPPQQHQYSYGYASSQAIPPKEVPKSKLQQYTSNYSVSSGSSSSKSSSMAGSITGEDIETDTGQTMFKQGYSIQTASDKK</sequence>
<dbReference type="PROSITE" id="PS50011">
    <property type="entry name" value="PROTEIN_KINASE_DOM"/>
    <property type="match status" value="1"/>
</dbReference>
<keyword evidence="8" id="KW-0418">Kinase</keyword>
<dbReference type="Pfam" id="PF00069">
    <property type="entry name" value="Pkinase"/>
    <property type="match status" value="1"/>
</dbReference>
<dbReference type="SUPFAM" id="SSF56112">
    <property type="entry name" value="Protein kinase-like (PK-like)"/>
    <property type="match status" value="1"/>
</dbReference>
<feature type="compositionally biased region" description="Polar residues" evidence="11">
    <location>
        <begin position="605"/>
        <end position="617"/>
    </location>
</feature>
<feature type="region of interest" description="Disordered" evidence="11">
    <location>
        <begin position="677"/>
        <end position="734"/>
    </location>
</feature>
<evidence type="ECO:0000256" key="1">
    <source>
        <dbReference type="ARBA" id="ARBA00004496"/>
    </source>
</evidence>
<keyword evidence="3" id="KW-0963">Cytoplasm</keyword>
<evidence type="ECO:0000259" key="12">
    <source>
        <dbReference type="PROSITE" id="PS50011"/>
    </source>
</evidence>
<dbReference type="AlphaFoldDB" id="A0A1B2JCL3"/>
<comment type="similarity">
    <text evidence="2">Belongs to the protein kinase superfamily. CMGC Ser/Thr protein kinase family. MNB/DYRK subfamily.</text>
</comment>
<keyword evidence="6" id="KW-0808">Transferase</keyword>
<dbReference type="OrthoDB" id="9332038at2759"/>
<feature type="compositionally biased region" description="Low complexity" evidence="11">
    <location>
        <begin position="687"/>
        <end position="706"/>
    </location>
</feature>
<feature type="region of interest" description="Disordered" evidence="11">
    <location>
        <begin position="82"/>
        <end position="110"/>
    </location>
</feature>
<keyword evidence="9 10" id="KW-0067">ATP-binding</keyword>
<feature type="region of interest" description="Disordered" evidence="11">
    <location>
        <begin position="605"/>
        <end position="663"/>
    </location>
</feature>
<keyword evidence="4" id="KW-0723">Serine/threonine-protein kinase</keyword>
<feature type="compositionally biased region" description="Polar residues" evidence="11">
    <location>
        <begin position="88"/>
        <end position="97"/>
    </location>
</feature>
<evidence type="ECO:0000256" key="8">
    <source>
        <dbReference type="ARBA" id="ARBA00022777"/>
    </source>
</evidence>
<dbReference type="Gene3D" id="3.30.200.20">
    <property type="entry name" value="Phosphorylase Kinase, domain 1"/>
    <property type="match status" value="1"/>
</dbReference>
<evidence type="ECO:0000256" key="9">
    <source>
        <dbReference type="ARBA" id="ARBA00022840"/>
    </source>
</evidence>
<dbReference type="FunFam" id="3.30.200.20:FF:000087">
    <property type="entry name" value="Dual specificity tyrosine-phosphorylation-regulated kinase 1A"/>
    <property type="match status" value="1"/>
</dbReference>
<evidence type="ECO:0000256" key="4">
    <source>
        <dbReference type="ARBA" id="ARBA00022527"/>
    </source>
</evidence>
<feature type="compositionally biased region" description="Basic and acidic residues" evidence="11">
    <location>
        <begin position="619"/>
        <end position="632"/>
    </location>
</feature>
<evidence type="ECO:0000256" key="7">
    <source>
        <dbReference type="ARBA" id="ARBA00022741"/>
    </source>
</evidence>
<dbReference type="InterPro" id="IPR008271">
    <property type="entry name" value="Ser/Thr_kinase_AS"/>
</dbReference>